<gene>
    <name evidence="5" type="ORF">ODALV1_LOCUS6934</name>
</gene>
<dbReference type="PROSITE" id="PS50097">
    <property type="entry name" value="BTB"/>
    <property type="match status" value="1"/>
</dbReference>
<protein>
    <recommendedName>
        <fullName evidence="4">BTB domain-containing protein</fullName>
    </recommendedName>
</protein>
<dbReference type="EMBL" id="CAXLJM020000022">
    <property type="protein sequence ID" value="CAL8088058.1"/>
    <property type="molecule type" value="Genomic_DNA"/>
</dbReference>
<feature type="region of interest" description="Disordered" evidence="3">
    <location>
        <begin position="800"/>
        <end position="869"/>
    </location>
</feature>
<feature type="compositionally biased region" description="Low complexity" evidence="3">
    <location>
        <begin position="856"/>
        <end position="869"/>
    </location>
</feature>
<dbReference type="InterPro" id="IPR009057">
    <property type="entry name" value="Homeodomain-like_sf"/>
</dbReference>
<evidence type="ECO:0000256" key="2">
    <source>
        <dbReference type="ARBA" id="ARBA00023242"/>
    </source>
</evidence>
<sequence>MALDGGGSGGGSSREYCLRWNNHQPNMVSFLSTLLPKESFADVTLVSAEGTRIQAHRIILSACSPYFEGVFESNPCKHPVVILKDVQYVDLRAIVTFIYNGEVNIEVDRINEIIQTATALQVKGLAEVPADEFKRVSLAGRCSSPIENSSPAPVTRTQPPPPLIMSGSAVRSWPSPAEPSENANDFPVRKKLKKSASANIPFNSGSASTNGDVPISGGSSFESGVGTSVTRSVDEGIGSDISSNDQPQSTLRPGPPPLTAANALLPKSRSLDDGYQRNKSANNVEASMDQSSYVEHSGMDDSNLGQDGGYDDLGVVDGVKIEGVHGSYMEDQVDDDDDDEEPIDLYYEDDQSNAEQYDTEDSYSQSGTVEKTPPQFERPHVPLRKLLPKVKMSRQHNNNNNNNNATRQFVGVGHSLSLYRQQQPIKNFTSRNIGKGNSVGGGSFNKPSIGTMEPRRKASRNYFEPQFKEKFQEAVNLVTTGKASILKAAKICGIPKSTLYLRLKEMGISSSALIGKRRRGRPLLRQPRIKRLDNESSPGGGRDDGCGAGGPEEQGYSSDTGEPYSRTSPCFEPQQQQHHHQARSASVENEVSCISTTVPTSMPINSTPSQKQTVPIVRVSQCSPTPPGSPQHIPSPKTEGSNNPEASSHPHTSVLQSAGSASGSTASPSSVNPSATTTLLTVPTVGDPVTPSITVRMAGTSSQGHLVKQISQPLLPSHHHHYYSSEDEGTVASSSAGNPVIRRQHSQPIQSSSSRSAPSSYSIVGRGQLFHILKSEQFVRDEESASAAYLVEAPMIQLVPTSGGETRSGSPILVKDDRSHSLSQGESISITLKEVGPSRSLTESPSHQPPHQLQHSLSASSAKDSSVKDLGSLGSLAEGQVVHRSGHCPALRPGPALGCNFCWNSVDSCGRVLRRKTKYFCPECHINLCIVPCFQEYHEKSDKKRKPRTKLGLPKPSSM</sequence>
<evidence type="ECO:0000256" key="3">
    <source>
        <dbReference type="SAM" id="MobiDB-lite"/>
    </source>
</evidence>
<feature type="region of interest" description="Disordered" evidence="3">
    <location>
        <begin position="619"/>
        <end position="687"/>
    </location>
</feature>
<feature type="region of interest" description="Disordered" evidence="3">
    <location>
        <begin position="519"/>
        <end position="588"/>
    </location>
</feature>
<dbReference type="InterPro" id="IPR011333">
    <property type="entry name" value="SKP1/BTB/POZ_sf"/>
</dbReference>
<feature type="domain" description="BTB" evidence="4">
    <location>
        <begin position="41"/>
        <end position="107"/>
    </location>
</feature>
<reference evidence="5 6" key="1">
    <citation type="submission" date="2024-08" db="EMBL/GenBank/DDBJ databases">
        <authorList>
            <person name="Cucini C."/>
            <person name="Frati F."/>
        </authorList>
    </citation>
    <scope>NUCLEOTIDE SEQUENCE [LARGE SCALE GENOMIC DNA]</scope>
</reference>
<proteinExistence type="predicted"/>
<dbReference type="PANTHER" id="PTHR23110:SF109">
    <property type="entry name" value="FI07618P-RELATED"/>
    <property type="match status" value="1"/>
</dbReference>
<feature type="compositionally biased region" description="Polar residues" evidence="3">
    <location>
        <begin position="821"/>
        <end position="830"/>
    </location>
</feature>
<feature type="compositionally biased region" description="Polar residues" evidence="3">
    <location>
        <begin position="800"/>
        <end position="809"/>
    </location>
</feature>
<feature type="region of interest" description="Disordered" evidence="3">
    <location>
        <begin position="144"/>
        <end position="262"/>
    </location>
</feature>
<feature type="compositionally biased region" description="Polar residues" evidence="3">
    <location>
        <begin position="638"/>
        <end position="656"/>
    </location>
</feature>
<dbReference type="SUPFAM" id="SSF54695">
    <property type="entry name" value="POZ domain"/>
    <property type="match status" value="1"/>
</dbReference>
<dbReference type="SMART" id="SM00225">
    <property type="entry name" value="BTB"/>
    <property type="match status" value="1"/>
</dbReference>
<evidence type="ECO:0000259" key="4">
    <source>
        <dbReference type="PROSITE" id="PS50097"/>
    </source>
</evidence>
<feature type="region of interest" description="Disordered" evidence="3">
    <location>
        <begin position="429"/>
        <end position="456"/>
    </location>
</feature>
<dbReference type="Pfam" id="PF05225">
    <property type="entry name" value="HTH_psq"/>
    <property type="match status" value="1"/>
</dbReference>
<evidence type="ECO:0000256" key="1">
    <source>
        <dbReference type="ARBA" id="ARBA00004123"/>
    </source>
</evidence>
<dbReference type="InterPro" id="IPR007889">
    <property type="entry name" value="HTH_Psq"/>
</dbReference>
<dbReference type="CDD" id="cd18315">
    <property type="entry name" value="BTB_POZ_BAB-like"/>
    <property type="match status" value="1"/>
</dbReference>
<name>A0ABP1Q7W9_9HEXA</name>
<dbReference type="SUPFAM" id="SSF46689">
    <property type="entry name" value="Homeodomain-like"/>
    <property type="match status" value="1"/>
</dbReference>
<keyword evidence="6" id="KW-1185">Reference proteome</keyword>
<dbReference type="InterPro" id="IPR000210">
    <property type="entry name" value="BTB/POZ_dom"/>
</dbReference>
<feature type="compositionally biased region" description="Polar residues" evidence="3">
    <location>
        <begin position="196"/>
        <end position="231"/>
    </location>
</feature>
<feature type="compositionally biased region" description="Polar residues" evidence="3">
    <location>
        <begin position="555"/>
        <end position="568"/>
    </location>
</feature>
<keyword evidence="2" id="KW-0539">Nucleus</keyword>
<evidence type="ECO:0000313" key="6">
    <source>
        <dbReference type="Proteomes" id="UP001642540"/>
    </source>
</evidence>
<comment type="caution">
    <text evidence="5">The sequence shown here is derived from an EMBL/GenBank/DDBJ whole genome shotgun (WGS) entry which is preliminary data.</text>
</comment>
<organism evidence="5 6">
    <name type="scientific">Orchesella dallaii</name>
    <dbReference type="NCBI Taxonomy" id="48710"/>
    <lineage>
        <taxon>Eukaryota</taxon>
        <taxon>Metazoa</taxon>
        <taxon>Ecdysozoa</taxon>
        <taxon>Arthropoda</taxon>
        <taxon>Hexapoda</taxon>
        <taxon>Collembola</taxon>
        <taxon>Entomobryomorpha</taxon>
        <taxon>Entomobryoidea</taxon>
        <taxon>Orchesellidae</taxon>
        <taxon>Orchesellinae</taxon>
        <taxon>Orchesella</taxon>
    </lineage>
</organism>
<feature type="region of interest" description="Disordered" evidence="3">
    <location>
        <begin position="281"/>
        <end position="311"/>
    </location>
</feature>
<feature type="compositionally biased region" description="Polar residues" evidence="3">
    <location>
        <begin position="839"/>
        <end position="855"/>
    </location>
</feature>
<dbReference type="Proteomes" id="UP001642540">
    <property type="component" value="Unassembled WGS sequence"/>
</dbReference>
<feature type="region of interest" description="Disordered" evidence="3">
    <location>
        <begin position="327"/>
        <end position="376"/>
    </location>
</feature>
<dbReference type="InterPro" id="IPR051095">
    <property type="entry name" value="Dros_DevTransReg"/>
</dbReference>
<dbReference type="Pfam" id="PF00651">
    <property type="entry name" value="BTB"/>
    <property type="match status" value="1"/>
</dbReference>
<feature type="compositionally biased region" description="Polar residues" evidence="3">
    <location>
        <begin position="240"/>
        <end position="251"/>
    </location>
</feature>
<dbReference type="PANTHER" id="PTHR23110">
    <property type="entry name" value="BTB DOMAIN TRANSCRIPTION FACTOR"/>
    <property type="match status" value="1"/>
</dbReference>
<dbReference type="CDD" id="cd19757">
    <property type="entry name" value="Bbox1"/>
    <property type="match status" value="1"/>
</dbReference>
<accession>A0ABP1Q7W9</accession>
<feature type="compositionally biased region" description="Acidic residues" evidence="3">
    <location>
        <begin position="331"/>
        <end position="361"/>
    </location>
</feature>
<comment type="subcellular location">
    <subcellularLocation>
        <location evidence="1">Nucleus</location>
    </subcellularLocation>
</comment>
<dbReference type="Gene3D" id="3.30.710.10">
    <property type="entry name" value="Potassium Channel Kv1.1, Chain A"/>
    <property type="match status" value="1"/>
</dbReference>
<dbReference type="Gene3D" id="1.10.10.60">
    <property type="entry name" value="Homeodomain-like"/>
    <property type="match status" value="1"/>
</dbReference>
<feature type="compositionally biased region" description="Polar residues" evidence="3">
    <location>
        <begin position="281"/>
        <end position="294"/>
    </location>
</feature>
<feature type="compositionally biased region" description="Low complexity" evidence="3">
    <location>
        <begin position="657"/>
        <end position="678"/>
    </location>
</feature>
<evidence type="ECO:0000313" key="5">
    <source>
        <dbReference type="EMBL" id="CAL8088058.1"/>
    </source>
</evidence>